<reference evidence="3" key="1">
    <citation type="submission" date="2019-10" db="EMBL/GenBank/DDBJ databases">
        <authorList>
            <consortium name="DOE Joint Genome Institute"/>
            <person name="Kuo A."/>
            <person name="Miyauchi S."/>
            <person name="Kiss E."/>
            <person name="Drula E."/>
            <person name="Kohler A."/>
            <person name="Sanchez-Garcia M."/>
            <person name="Andreopoulos B."/>
            <person name="Barry K.W."/>
            <person name="Bonito G."/>
            <person name="Buee M."/>
            <person name="Carver A."/>
            <person name="Chen C."/>
            <person name="Cichocki N."/>
            <person name="Clum A."/>
            <person name="Culley D."/>
            <person name="Crous P.W."/>
            <person name="Fauchery L."/>
            <person name="Girlanda M."/>
            <person name="Hayes R."/>
            <person name="Keri Z."/>
            <person name="LaButti K."/>
            <person name="Lipzen A."/>
            <person name="Lombard V."/>
            <person name="Magnuson J."/>
            <person name="Maillard F."/>
            <person name="Morin E."/>
            <person name="Murat C."/>
            <person name="Nolan M."/>
            <person name="Ohm R."/>
            <person name="Pangilinan J."/>
            <person name="Pereira M."/>
            <person name="Perotto S."/>
            <person name="Peter M."/>
            <person name="Riley R."/>
            <person name="Sitrit Y."/>
            <person name="Stielow B."/>
            <person name="Szollosi G."/>
            <person name="Zifcakova L."/>
            <person name="Stursova M."/>
            <person name="Spatafora J.W."/>
            <person name="Tedersoo L."/>
            <person name="Vaario L.-M."/>
            <person name="Yamada A."/>
            <person name="Yan M."/>
            <person name="Wang P."/>
            <person name="Xu J."/>
            <person name="Bruns T."/>
            <person name="Baldrian P."/>
            <person name="Vilgalys R."/>
            <person name="Henrissat B."/>
            <person name="Grigoriev I.V."/>
            <person name="Hibbett D."/>
            <person name="Nagy L.G."/>
            <person name="Martin F.M."/>
        </authorList>
    </citation>
    <scope>NUCLEOTIDE SEQUENCE</scope>
    <source>
        <strain evidence="3">Prilba</strain>
    </source>
</reference>
<organism evidence="3 4">
    <name type="scientific">Russula ochroleuca</name>
    <dbReference type="NCBI Taxonomy" id="152965"/>
    <lineage>
        <taxon>Eukaryota</taxon>
        <taxon>Fungi</taxon>
        <taxon>Dikarya</taxon>
        <taxon>Basidiomycota</taxon>
        <taxon>Agaricomycotina</taxon>
        <taxon>Agaricomycetes</taxon>
        <taxon>Russulales</taxon>
        <taxon>Russulaceae</taxon>
        <taxon>Russula</taxon>
    </lineage>
</organism>
<evidence type="ECO:0000256" key="1">
    <source>
        <dbReference type="SAM" id="MobiDB-lite"/>
    </source>
</evidence>
<evidence type="ECO:0000259" key="2">
    <source>
        <dbReference type="Pfam" id="PF04695"/>
    </source>
</evidence>
<dbReference type="OrthoDB" id="441517at2759"/>
<dbReference type="Proteomes" id="UP000759537">
    <property type="component" value="Unassembled WGS sequence"/>
</dbReference>
<dbReference type="Pfam" id="PF04695">
    <property type="entry name" value="Pex14_N"/>
    <property type="match status" value="1"/>
</dbReference>
<feature type="region of interest" description="Disordered" evidence="1">
    <location>
        <begin position="1"/>
        <end position="52"/>
    </location>
</feature>
<proteinExistence type="predicted"/>
<evidence type="ECO:0000313" key="4">
    <source>
        <dbReference type="Proteomes" id="UP000759537"/>
    </source>
</evidence>
<keyword evidence="4" id="KW-1185">Reference proteome</keyword>
<dbReference type="AlphaFoldDB" id="A0A9P5TC35"/>
<feature type="compositionally biased region" description="Low complexity" evidence="1">
    <location>
        <begin position="8"/>
        <end position="22"/>
    </location>
</feature>
<dbReference type="InterPro" id="IPR006785">
    <property type="entry name" value="Pex14_N"/>
</dbReference>
<protein>
    <recommendedName>
        <fullName evidence="2">Peroxisome membrane anchor protein Pex14p N-terminal domain-containing protein</fullName>
    </recommendedName>
</protein>
<gene>
    <name evidence="3" type="ORF">DFH94DRAFT_240314</name>
</gene>
<feature type="compositionally biased region" description="Low complexity" evidence="1">
    <location>
        <begin position="30"/>
        <end position="40"/>
    </location>
</feature>
<accession>A0A9P5TC35</accession>
<feature type="domain" description="Peroxisome membrane anchor protein Pex14p N-terminal" evidence="2">
    <location>
        <begin position="50"/>
        <end position="95"/>
    </location>
</feature>
<comment type="caution">
    <text evidence="3">The sequence shown here is derived from an EMBL/GenBank/DDBJ whole genome shotgun (WGS) entry which is preliminary data.</text>
</comment>
<dbReference type="Gene3D" id="1.10.10.10">
    <property type="entry name" value="Winged helix-like DNA-binding domain superfamily/Winged helix DNA-binding domain"/>
    <property type="match status" value="1"/>
</dbReference>
<name>A0A9P5TC35_9AGAM</name>
<dbReference type="EMBL" id="WHVB01000003">
    <property type="protein sequence ID" value="KAF8484620.1"/>
    <property type="molecule type" value="Genomic_DNA"/>
</dbReference>
<sequence>MTATNEDSSQPSAAPSESEPLSTDTPPPNSSSEHASSPSSSPTPPTPTPDRSELLDRARLFLSSPQVTHQDYESKRRFLTEKGLADGEIRLLLREMPSQFPVVPPRIYPAPPPSRLPGLLVGTFKVLSWLAGGSTALLFIYYRFLLPRLTRSALARRSLKAHQSDLVARLTASLHEFREAQKVAYADLPHPDPWEEVVPWCECKSLGDVVGAVESGGSTHLPRVTLLRCALADLAAQNKPSTADEIFQLLFSTNLPSLLNIDNAYEESLWRTLNDAPPFQRTETTSSSESPQWSYHIPDPATRPTPPLLPALSKLHISVAHAVSARPANRFQHTLRALIDFTGYLTTKTYALASAMHRLPSTTTPSPATTGIEEEEIRMEIKALKGLVLNRRTFIPVIARPLSAPIDKVP</sequence>
<dbReference type="InterPro" id="IPR036388">
    <property type="entry name" value="WH-like_DNA-bd_sf"/>
</dbReference>
<evidence type="ECO:0000313" key="3">
    <source>
        <dbReference type="EMBL" id="KAF8484620.1"/>
    </source>
</evidence>
<reference evidence="3" key="2">
    <citation type="journal article" date="2020" name="Nat. Commun.">
        <title>Large-scale genome sequencing of mycorrhizal fungi provides insights into the early evolution of symbiotic traits.</title>
        <authorList>
            <person name="Miyauchi S."/>
            <person name="Kiss E."/>
            <person name="Kuo A."/>
            <person name="Drula E."/>
            <person name="Kohler A."/>
            <person name="Sanchez-Garcia M."/>
            <person name="Morin E."/>
            <person name="Andreopoulos B."/>
            <person name="Barry K.W."/>
            <person name="Bonito G."/>
            <person name="Buee M."/>
            <person name="Carver A."/>
            <person name="Chen C."/>
            <person name="Cichocki N."/>
            <person name="Clum A."/>
            <person name="Culley D."/>
            <person name="Crous P.W."/>
            <person name="Fauchery L."/>
            <person name="Girlanda M."/>
            <person name="Hayes R.D."/>
            <person name="Keri Z."/>
            <person name="LaButti K."/>
            <person name="Lipzen A."/>
            <person name="Lombard V."/>
            <person name="Magnuson J."/>
            <person name="Maillard F."/>
            <person name="Murat C."/>
            <person name="Nolan M."/>
            <person name="Ohm R.A."/>
            <person name="Pangilinan J."/>
            <person name="Pereira M.F."/>
            <person name="Perotto S."/>
            <person name="Peter M."/>
            <person name="Pfister S."/>
            <person name="Riley R."/>
            <person name="Sitrit Y."/>
            <person name="Stielow J.B."/>
            <person name="Szollosi G."/>
            <person name="Zifcakova L."/>
            <person name="Stursova M."/>
            <person name="Spatafora J.W."/>
            <person name="Tedersoo L."/>
            <person name="Vaario L.M."/>
            <person name="Yamada A."/>
            <person name="Yan M."/>
            <person name="Wang P."/>
            <person name="Xu J."/>
            <person name="Bruns T."/>
            <person name="Baldrian P."/>
            <person name="Vilgalys R."/>
            <person name="Dunand C."/>
            <person name="Henrissat B."/>
            <person name="Grigoriev I.V."/>
            <person name="Hibbett D."/>
            <person name="Nagy L.G."/>
            <person name="Martin F.M."/>
        </authorList>
    </citation>
    <scope>NUCLEOTIDE SEQUENCE</scope>
    <source>
        <strain evidence="3">Prilba</strain>
    </source>
</reference>